<dbReference type="AlphaFoldDB" id="A0A4V6TA49"/>
<keyword evidence="2" id="KW-0677">Repeat</keyword>
<accession>A0A4V6TA49</accession>
<evidence type="ECO:0000313" key="10">
    <source>
        <dbReference type="Proteomes" id="UP000308802"/>
    </source>
</evidence>
<evidence type="ECO:0000259" key="7">
    <source>
        <dbReference type="PROSITE" id="PS50090"/>
    </source>
</evidence>
<evidence type="ECO:0000256" key="5">
    <source>
        <dbReference type="ARBA" id="ARBA00023163"/>
    </source>
</evidence>
<evidence type="ECO:0000256" key="2">
    <source>
        <dbReference type="ARBA" id="ARBA00022737"/>
    </source>
</evidence>
<dbReference type="PROSITE" id="PS50090">
    <property type="entry name" value="MYB_LIKE"/>
    <property type="match status" value="2"/>
</dbReference>
<dbReference type="CDD" id="cd00167">
    <property type="entry name" value="SANT"/>
    <property type="match status" value="2"/>
</dbReference>
<dbReference type="GO" id="GO:0003700">
    <property type="term" value="F:DNA-binding transcription factor activity"/>
    <property type="evidence" value="ECO:0007669"/>
    <property type="project" value="InterPro"/>
</dbReference>
<dbReference type="InterPro" id="IPR044676">
    <property type="entry name" value="EOBI/EOBII-like_plant"/>
</dbReference>
<name>A0A4V6TA49_AURPU</name>
<evidence type="ECO:0000256" key="3">
    <source>
        <dbReference type="ARBA" id="ARBA00023015"/>
    </source>
</evidence>
<dbReference type="InterPro" id="IPR017930">
    <property type="entry name" value="Myb_dom"/>
</dbReference>
<reference evidence="9 10" key="1">
    <citation type="submission" date="2018-10" db="EMBL/GenBank/DDBJ databases">
        <title>Fifty Aureobasidium pullulans genomes reveal a recombining polyextremotolerant generalist.</title>
        <authorList>
            <person name="Gostincar C."/>
            <person name="Turk M."/>
            <person name="Zajc J."/>
            <person name="Gunde-Cimerman N."/>
        </authorList>
    </citation>
    <scope>NUCLEOTIDE SEQUENCE [LARGE SCALE GENOMIC DNA]</scope>
    <source>
        <strain evidence="9 10">EXF-10659</strain>
    </source>
</reference>
<comment type="subcellular location">
    <subcellularLocation>
        <location evidence="1">Nucleus</location>
    </subcellularLocation>
</comment>
<dbReference type="InterPro" id="IPR001005">
    <property type="entry name" value="SANT/Myb"/>
</dbReference>
<dbReference type="EMBL" id="QZAO01000665">
    <property type="protein sequence ID" value="THW60804.1"/>
    <property type="molecule type" value="Genomic_DNA"/>
</dbReference>
<dbReference type="Proteomes" id="UP000308802">
    <property type="component" value="Unassembled WGS sequence"/>
</dbReference>
<dbReference type="GO" id="GO:0005634">
    <property type="term" value="C:nucleus"/>
    <property type="evidence" value="ECO:0007669"/>
    <property type="project" value="UniProtKB-SubCell"/>
</dbReference>
<dbReference type="PANTHER" id="PTHR45675">
    <property type="entry name" value="MYB TRANSCRIPTION FACTOR-RELATED-RELATED"/>
    <property type="match status" value="1"/>
</dbReference>
<evidence type="ECO:0000256" key="6">
    <source>
        <dbReference type="ARBA" id="ARBA00023242"/>
    </source>
</evidence>
<gene>
    <name evidence="9" type="ORF">D6D19_10060</name>
</gene>
<dbReference type="SUPFAM" id="SSF46689">
    <property type="entry name" value="Homeodomain-like"/>
    <property type="match status" value="1"/>
</dbReference>
<evidence type="ECO:0000313" key="9">
    <source>
        <dbReference type="EMBL" id="THW60804.1"/>
    </source>
</evidence>
<evidence type="ECO:0000256" key="4">
    <source>
        <dbReference type="ARBA" id="ARBA00023125"/>
    </source>
</evidence>
<feature type="domain" description="HTH myb-type" evidence="8">
    <location>
        <begin position="1"/>
        <end position="56"/>
    </location>
</feature>
<dbReference type="Pfam" id="PF00249">
    <property type="entry name" value="Myb_DNA-binding"/>
    <property type="match status" value="2"/>
</dbReference>
<dbReference type="Gene3D" id="1.10.10.60">
    <property type="entry name" value="Homeodomain-like"/>
    <property type="match status" value="2"/>
</dbReference>
<comment type="caution">
    <text evidence="9">The sequence shown here is derived from an EMBL/GenBank/DDBJ whole genome shotgun (WGS) entry which is preliminary data.</text>
</comment>
<dbReference type="InterPro" id="IPR009057">
    <property type="entry name" value="Homeodomain-like_sf"/>
</dbReference>
<feature type="domain" description="Myb-like" evidence="7">
    <location>
        <begin position="53"/>
        <end position="103"/>
    </location>
</feature>
<keyword evidence="5" id="KW-0804">Transcription</keyword>
<evidence type="ECO:0000256" key="1">
    <source>
        <dbReference type="ARBA" id="ARBA00004123"/>
    </source>
</evidence>
<organism evidence="9 10">
    <name type="scientific">Aureobasidium pullulans</name>
    <name type="common">Black yeast</name>
    <name type="synonym">Pullularia pullulans</name>
    <dbReference type="NCBI Taxonomy" id="5580"/>
    <lineage>
        <taxon>Eukaryota</taxon>
        <taxon>Fungi</taxon>
        <taxon>Dikarya</taxon>
        <taxon>Ascomycota</taxon>
        <taxon>Pezizomycotina</taxon>
        <taxon>Dothideomycetes</taxon>
        <taxon>Dothideomycetidae</taxon>
        <taxon>Dothideales</taxon>
        <taxon>Saccotheciaceae</taxon>
        <taxon>Aureobasidium</taxon>
    </lineage>
</organism>
<dbReference type="SMART" id="SM00717">
    <property type="entry name" value="SANT"/>
    <property type="match status" value="2"/>
</dbReference>
<keyword evidence="3" id="KW-0805">Transcription regulation</keyword>
<dbReference type="GO" id="GO:0043565">
    <property type="term" value="F:sequence-specific DNA binding"/>
    <property type="evidence" value="ECO:0007669"/>
    <property type="project" value="InterPro"/>
</dbReference>
<keyword evidence="6" id="KW-0539">Nucleus</keyword>
<dbReference type="PROSITE" id="PS51294">
    <property type="entry name" value="HTH_MYB"/>
    <property type="match status" value="2"/>
</dbReference>
<protein>
    <submittedName>
        <fullName evidence="9">Uncharacterized protein</fullName>
    </submittedName>
</protein>
<feature type="domain" description="HTH myb-type" evidence="8">
    <location>
        <begin position="57"/>
        <end position="107"/>
    </location>
</feature>
<proteinExistence type="predicted"/>
<sequence>MLTFRRGAWTVEEDRAMIDLLSDHGARDWVKISGLLATRTPKQCRERYCQILRPGLNHSPITEEEGRIILELVSQMGTRWAHIARKLANRSDNIVKNWWYANVQRRRRVTNRKFLFVSGLSQDPLVRSKRSQDSPSTVEPVIRSVGLQPCSTWSLASNGGEDTISSGTMPQPQLSYRHPDTSFLLDAPSIDRQVIPHHVDSKSYILAYILAYTSKPSVP</sequence>
<feature type="domain" description="Myb-like" evidence="7">
    <location>
        <begin position="5"/>
        <end position="52"/>
    </location>
</feature>
<keyword evidence="4" id="KW-0238">DNA-binding</keyword>
<evidence type="ECO:0000259" key="8">
    <source>
        <dbReference type="PROSITE" id="PS51294"/>
    </source>
</evidence>